<reference evidence="3 4" key="1">
    <citation type="submission" date="2018-01" db="EMBL/GenBank/DDBJ databases">
        <title>Genomic Encyclopedia of Type Strains, Phase III (KMG-III): the genomes of soil and plant-associated and newly described type strains.</title>
        <authorList>
            <person name="Whitman W."/>
        </authorList>
    </citation>
    <scope>NUCLEOTIDE SEQUENCE [LARGE SCALE GENOMIC DNA]</scope>
    <source>
        <strain evidence="3 4">JCM 18070</strain>
    </source>
</reference>
<dbReference type="OrthoDB" id="9806388at2"/>
<dbReference type="CDD" id="cd01066">
    <property type="entry name" value="APP_MetAP"/>
    <property type="match status" value="1"/>
</dbReference>
<comment type="caution">
    <text evidence="3">The sequence shown here is derived from an EMBL/GenBank/DDBJ whole genome shotgun (WGS) entry which is preliminary data.</text>
</comment>
<feature type="domain" description="Creatinase N-terminal" evidence="2">
    <location>
        <begin position="12"/>
        <end position="160"/>
    </location>
</feature>
<evidence type="ECO:0000259" key="1">
    <source>
        <dbReference type="Pfam" id="PF00557"/>
    </source>
</evidence>
<dbReference type="Gene3D" id="3.90.230.10">
    <property type="entry name" value="Creatinase/methionine aminopeptidase superfamily"/>
    <property type="match status" value="1"/>
</dbReference>
<dbReference type="SUPFAM" id="SSF55920">
    <property type="entry name" value="Creatinase/aminopeptidase"/>
    <property type="match status" value="1"/>
</dbReference>
<organism evidence="3 4">
    <name type="scientific">Paraburkholderia eburnea</name>
    <dbReference type="NCBI Taxonomy" id="1189126"/>
    <lineage>
        <taxon>Bacteria</taxon>
        <taxon>Pseudomonadati</taxon>
        <taxon>Pseudomonadota</taxon>
        <taxon>Betaproteobacteria</taxon>
        <taxon>Burkholderiales</taxon>
        <taxon>Burkholderiaceae</taxon>
        <taxon>Paraburkholderia</taxon>
    </lineage>
</organism>
<evidence type="ECO:0000313" key="4">
    <source>
        <dbReference type="Proteomes" id="UP000237381"/>
    </source>
</evidence>
<name>A0A2S4LTM2_9BURK</name>
<dbReference type="Gene3D" id="3.40.350.10">
    <property type="entry name" value="Creatinase/prolidase N-terminal domain"/>
    <property type="match status" value="1"/>
</dbReference>
<dbReference type="EMBL" id="PQGA01000029">
    <property type="protein sequence ID" value="POR45780.1"/>
    <property type="molecule type" value="Genomic_DNA"/>
</dbReference>
<evidence type="ECO:0000313" key="3">
    <source>
        <dbReference type="EMBL" id="POR45780.1"/>
    </source>
</evidence>
<dbReference type="Proteomes" id="UP000237381">
    <property type="component" value="Unassembled WGS sequence"/>
</dbReference>
<keyword evidence="3" id="KW-0645">Protease</keyword>
<accession>A0A2S4LTM2</accession>
<gene>
    <name evidence="3" type="ORF">B0G62_1295</name>
</gene>
<dbReference type="InterPro" id="IPR000587">
    <property type="entry name" value="Creatinase_N"/>
</dbReference>
<dbReference type="AlphaFoldDB" id="A0A2S4LTM2"/>
<dbReference type="InterPro" id="IPR029149">
    <property type="entry name" value="Creatin/AminoP/Spt16_N"/>
</dbReference>
<dbReference type="InterPro" id="IPR000994">
    <property type="entry name" value="Pept_M24"/>
</dbReference>
<dbReference type="SUPFAM" id="SSF53092">
    <property type="entry name" value="Creatinase/prolidase N-terminal domain"/>
    <property type="match status" value="1"/>
</dbReference>
<dbReference type="PANTHER" id="PTHR46112">
    <property type="entry name" value="AMINOPEPTIDASE"/>
    <property type="match status" value="1"/>
</dbReference>
<dbReference type="Pfam" id="PF00557">
    <property type="entry name" value="Peptidase_M24"/>
    <property type="match status" value="1"/>
</dbReference>
<keyword evidence="4" id="KW-1185">Reference proteome</keyword>
<dbReference type="Pfam" id="PF01321">
    <property type="entry name" value="Creatinase_N"/>
    <property type="match status" value="1"/>
</dbReference>
<dbReference type="InterPro" id="IPR036005">
    <property type="entry name" value="Creatinase/aminopeptidase-like"/>
</dbReference>
<dbReference type="InterPro" id="IPR050659">
    <property type="entry name" value="Peptidase_M24B"/>
</dbReference>
<dbReference type="RefSeq" id="WP_103707582.1">
    <property type="nucleotide sequence ID" value="NZ_PQGA01000029.1"/>
</dbReference>
<keyword evidence="3" id="KW-0031">Aminopeptidase</keyword>
<sequence length="399" mass="43959">MALLTRNVHVQRLKDMQALMKEHRLDALIFMRADMIQYATNFAVDVETWERPIALIVTADGAMSLLLNELSIGGIRIFSAQNKLWVDESHIHYYAEHPRVVARLPLITEWSDTFAAMVVKAGLRFGRIGCDASHPLLTTAMQQVPGASLQVMFPAIASLRWQKHPEEIANMRAVAALADWVQERYIENIRPGRLVQELDASMAALFYEEGARRFPGEDLLVKVFLSLSGPASAAPHGDGAQGGARFESGHGVVNAVIPSLNGSVIENERTYFCGQPTSDQIRFYEAALSATNAAAEQAVAGRPLSGIDSAAQEVFERAGLAQHVRHRTGHGMGILHHEFPADMAFNHRPLREREVFSVEPALYVDNLGGFRIDNTVVVTDAKPEVLTHSPTRLSEVILG</sequence>
<dbReference type="GO" id="GO:0004177">
    <property type="term" value="F:aminopeptidase activity"/>
    <property type="evidence" value="ECO:0007669"/>
    <property type="project" value="UniProtKB-KW"/>
</dbReference>
<keyword evidence="3" id="KW-0378">Hydrolase</keyword>
<dbReference type="PANTHER" id="PTHR46112:SF2">
    <property type="entry name" value="XAA-PRO AMINOPEPTIDASE P-RELATED"/>
    <property type="match status" value="1"/>
</dbReference>
<protein>
    <submittedName>
        <fullName evidence="3">Xaa-Pro aminopeptidase</fullName>
    </submittedName>
</protein>
<proteinExistence type="predicted"/>
<evidence type="ECO:0000259" key="2">
    <source>
        <dbReference type="Pfam" id="PF01321"/>
    </source>
</evidence>
<feature type="domain" description="Peptidase M24" evidence="1">
    <location>
        <begin position="170"/>
        <end position="380"/>
    </location>
</feature>